<evidence type="ECO:0000313" key="3">
    <source>
        <dbReference type="Proteomes" id="UP001396334"/>
    </source>
</evidence>
<feature type="transmembrane region" description="Helical" evidence="1">
    <location>
        <begin position="36"/>
        <end position="53"/>
    </location>
</feature>
<organism evidence="2 3">
    <name type="scientific">Hibiscus sabdariffa</name>
    <name type="common">roselle</name>
    <dbReference type="NCBI Taxonomy" id="183260"/>
    <lineage>
        <taxon>Eukaryota</taxon>
        <taxon>Viridiplantae</taxon>
        <taxon>Streptophyta</taxon>
        <taxon>Embryophyta</taxon>
        <taxon>Tracheophyta</taxon>
        <taxon>Spermatophyta</taxon>
        <taxon>Magnoliopsida</taxon>
        <taxon>eudicotyledons</taxon>
        <taxon>Gunneridae</taxon>
        <taxon>Pentapetalae</taxon>
        <taxon>rosids</taxon>
        <taxon>malvids</taxon>
        <taxon>Malvales</taxon>
        <taxon>Malvaceae</taxon>
        <taxon>Malvoideae</taxon>
        <taxon>Hibiscus</taxon>
    </lineage>
</organism>
<evidence type="ECO:0000313" key="2">
    <source>
        <dbReference type="EMBL" id="KAK9036833.1"/>
    </source>
</evidence>
<name>A0ABR2TI55_9ROSI</name>
<keyword evidence="1" id="KW-0812">Transmembrane</keyword>
<proteinExistence type="predicted"/>
<comment type="caution">
    <text evidence="2">The sequence shown here is derived from an EMBL/GenBank/DDBJ whole genome shotgun (WGS) entry which is preliminary data.</text>
</comment>
<sequence length="74" mass="8667">MRKVRSLRGRGGPFPYPWFSLVVDWMAENRIGNSTFFMQLFYAFAAVLWYLGWNVSLSRQLLQKVVMVDVQHPG</sequence>
<dbReference type="Proteomes" id="UP001396334">
    <property type="component" value="Unassembled WGS sequence"/>
</dbReference>
<keyword evidence="1" id="KW-1133">Transmembrane helix</keyword>
<keyword evidence="1" id="KW-0472">Membrane</keyword>
<gene>
    <name evidence="2" type="ORF">V6N11_021759</name>
</gene>
<evidence type="ECO:0000256" key="1">
    <source>
        <dbReference type="SAM" id="Phobius"/>
    </source>
</evidence>
<protein>
    <submittedName>
        <fullName evidence="2">Uncharacterized protein</fullName>
    </submittedName>
</protein>
<keyword evidence="3" id="KW-1185">Reference proteome</keyword>
<reference evidence="2 3" key="1">
    <citation type="journal article" date="2024" name="G3 (Bethesda)">
        <title>Genome assembly of Hibiscus sabdariffa L. provides insights into metabolisms of medicinal natural products.</title>
        <authorList>
            <person name="Kim T."/>
        </authorList>
    </citation>
    <scope>NUCLEOTIDE SEQUENCE [LARGE SCALE GENOMIC DNA]</scope>
    <source>
        <strain evidence="2">TK-2024</strain>
        <tissue evidence="2">Old leaves</tissue>
    </source>
</reference>
<accession>A0ABR2TI55</accession>
<dbReference type="EMBL" id="JBBPBN010000005">
    <property type="protein sequence ID" value="KAK9036833.1"/>
    <property type="molecule type" value="Genomic_DNA"/>
</dbReference>